<keyword evidence="6" id="KW-0067">ATP-binding</keyword>
<dbReference type="GO" id="GO:0016020">
    <property type="term" value="C:membrane"/>
    <property type="evidence" value="ECO:0007669"/>
    <property type="project" value="UniProtKB-SubCell"/>
</dbReference>
<keyword evidence="4 10" id="KW-0812">Transmembrane</keyword>
<keyword evidence="2" id="KW-0813">Transport</keyword>
<evidence type="ECO:0000256" key="9">
    <source>
        <dbReference type="SAM" id="MobiDB-lite"/>
    </source>
</evidence>
<dbReference type="GO" id="GO:0016887">
    <property type="term" value="F:ATP hydrolysis activity"/>
    <property type="evidence" value="ECO:0007669"/>
    <property type="project" value="InterPro"/>
</dbReference>
<keyword evidence="5" id="KW-0547">Nucleotide-binding</keyword>
<dbReference type="PROSITE" id="PS00211">
    <property type="entry name" value="ABC_TRANSPORTER_1"/>
    <property type="match status" value="1"/>
</dbReference>
<dbReference type="Pfam" id="PF01061">
    <property type="entry name" value="ABC2_membrane"/>
    <property type="match status" value="1"/>
</dbReference>
<feature type="transmembrane region" description="Helical" evidence="10">
    <location>
        <begin position="523"/>
        <end position="543"/>
    </location>
</feature>
<feature type="region of interest" description="Disordered" evidence="9">
    <location>
        <begin position="684"/>
        <end position="704"/>
    </location>
</feature>
<evidence type="ECO:0000256" key="1">
    <source>
        <dbReference type="ARBA" id="ARBA00004141"/>
    </source>
</evidence>
<feature type="transmembrane region" description="Helical" evidence="10">
    <location>
        <begin position="399"/>
        <end position="418"/>
    </location>
</feature>
<evidence type="ECO:0008006" key="15">
    <source>
        <dbReference type="Google" id="ProtNLM"/>
    </source>
</evidence>
<feature type="region of interest" description="Disordered" evidence="9">
    <location>
        <begin position="346"/>
        <end position="375"/>
    </location>
</feature>
<dbReference type="Gene3D" id="2.60.200.20">
    <property type="match status" value="1"/>
</dbReference>
<evidence type="ECO:0000256" key="8">
    <source>
        <dbReference type="ARBA" id="ARBA00023136"/>
    </source>
</evidence>
<evidence type="ECO:0000256" key="6">
    <source>
        <dbReference type="ARBA" id="ARBA00022840"/>
    </source>
</evidence>
<proteinExistence type="predicted"/>
<evidence type="ECO:0000256" key="5">
    <source>
        <dbReference type="ARBA" id="ARBA00022741"/>
    </source>
</evidence>
<feature type="compositionally biased region" description="Low complexity" evidence="9">
    <location>
        <begin position="693"/>
        <end position="704"/>
    </location>
</feature>
<dbReference type="CDD" id="cd00060">
    <property type="entry name" value="FHA"/>
    <property type="match status" value="1"/>
</dbReference>
<feature type="transmembrane region" description="Helical" evidence="10">
    <location>
        <begin position="483"/>
        <end position="503"/>
    </location>
</feature>
<accession>A0A1S1L4U8</accession>
<dbReference type="AlphaFoldDB" id="A0A1S1L4U8"/>
<evidence type="ECO:0000256" key="10">
    <source>
        <dbReference type="SAM" id="Phobius"/>
    </source>
</evidence>
<evidence type="ECO:0000313" key="13">
    <source>
        <dbReference type="EMBL" id="OHU22129.1"/>
    </source>
</evidence>
<comment type="subcellular location">
    <subcellularLocation>
        <location evidence="1">Membrane</location>
        <topology evidence="1">Multi-pass membrane protein</topology>
    </subcellularLocation>
</comment>
<protein>
    <recommendedName>
        <fullName evidence="15">ABC transporter ATP-binding protein</fullName>
    </recommendedName>
</protein>
<name>A0A1S1L4U8_9MYCO</name>
<dbReference type="InterPro" id="IPR013525">
    <property type="entry name" value="ABC2_TM"/>
</dbReference>
<gene>
    <name evidence="13" type="ORF">BKG76_16605</name>
</gene>
<feature type="transmembrane region" description="Helical" evidence="10">
    <location>
        <begin position="616"/>
        <end position="637"/>
    </location>
</feature>
<feature type="domain" description="ABC transporter" evidence="12">
    <location>
        <begin position="103"/>
        <end position="335"/>
    </location>
</feature>
<dbReference type="SUPFAM" id="SSF49879">
    <property type="entry name" value="SMAD/FHA domain"/>
    <property type="match status" value="1"/>
</dbReference>
<evidence type="ECO:0000256" key="4">
    <source>
        <dbReference type="ARBA" id="ARBA00022692"/>
    </source>
</evidence>
<feature type="transmembrane region" description="Helical" evidence="10">
    <location>
        <begin position="657"/>
        <end position="678"/>
    </location>
</feature>
<dbReference type="GO" id="GO:0005524">
    <property type="term" value="F:ATP binding"/>
    <property type="evidence" value="ECO:0007669"/>
    <property type="project" value="UniProtKB-KW"/>
</dbReference>
<feature type="transmembrane region" description="Helical" evidence="10">
    <location>
        <begin position="550"/>
        <end position="569"/>
    </location>
</feature>
<dbReference type="InterPro" id="IPR003439">
    <property type="entry name" value="ABC_transporter-like_ATP-bd"/>
</dbReference>
<dbReference type="InterPro" id="IPR050352">
    <property type="entry name" value="ABCG_transporters"/>
</dbReference>
<organism evidence="13 14">
    <name type="scientific">Mycobacteroides franklinii</name>
    <dbReference type="NCBI Taxonomy" id="948102"/>
    <lineage>
        <taxon>Bacteria</taxon>
        <taxon>Bacillati</taxon>
        <taxon>Actinomycetota</taxon>
        <taxon>Actinomycetes</taxon>
        <taxon>Mycobacteriales</taxon>
        <taxon>Mycobacteriaceae</taxon>
        <taxon>Mycobacteroides</taxon>
    </lineage>
</organism>
<keyword evidence="3" id="KW-0597">Phosphoprotein</keyword>
<dbReference type="Pfam" id="PF00005">
    <property type="entry name" value="ABC_tran"/>
    <property type="match status" value="1"/>
</dbReference>
<dbReference type="EMBL" id="MLIK01000019">
    <property type="protein sequence ID" value="OHU22129.1"/>
    <property type="molecule type" value="Genomic_DNA"/>
</dbReference>
<dbReference type="PANTHER" id="PTHR48041:SF139">
    <property type="entry name" value="PROTEIN SCARLET"/>
    <property type="match status" value="1"/>
</dbReference>
<dbReference type="SUPFAM" id="SSF52540">
    <property type="entry name" value="P-loop containing nucleoside triphosphate hydrolases"/>
    <property type="match status" value="1"/>
</dbReference>
<dbReference type="InterPro" id="IPR017871">
    <property type="entry name" value="ABC_transporter-like_CS"/>
</dbReference>
<evidence type="ECO:0000256" key="3">
    <source>
        <dbReference type="ARBA" id="ARBA00022553"/>
    </source>
</evidence>
<dbReference type="SMART" id="SM00382">
    <property type="entry name" value="AAA"/>
    <property type="match status" value="1"/>
</dbReference>
<dbReference type="Gene3D" id="3.40.50.300">
    <property type="entry name" value="P-loop containing nucleotide triphosphate hydrolases"/>
    <property type="match status" value="1"/>
</dbReference>
<feature type="transmembrane region" description="Helical" evidence="10">
    <location>
        <begin position="438"/>
        <end position="459"/>
    </location>
</feature>
<dbReference type="GeneID" id="57168434"/>
<dbReference type="Proteomes" id="UP000179616">
    <property type="component" value="Unassembled WGS sequence"/>
</dbReference>
<evidence type="ECO:0000256" key="7">
    <source>
        <dbReference type="ARBA" id="ARBA00022989"/>
    </source>
</evidence>
<dbReference type="FunFam" id="3.40.50.300:FF:000474">
    <property type="entry name" value="Putative ABC transporter ATP-binding subunit"/>
    <property type="match status" value="1"/>
</dbReference>
<dbReference type="PANTHER" id="PTHR48041">
    <property type="entry name" value="ABC TRANSPORTER G FAMILY MEMBER 28"/>
    <property type="match status" value="1"/>
</dbReference>
<dbReference type="RefSeq" id="WP_207543767.1">
    <property type="nucleotide sequence ID" value="NZ_MLIK01000019.1"/>
</dbReference>
<keyword evidence="7 10" id="KW-1133">Transmembrane helix</keyword>
<dbReference type="SMART" id="SM00240">
    <property type="entry name" value="FHA"/>
    <property type="match status" value="1"/>
</dbReference>
<evidence type="ECO:0000313" key="14">
    <source>
        <dbReference type="Proteomes" id="UP000179616"/>
    </source>
</evidence>
<feature type="domain" description="FHA" evidence="11">
    <location>
        <begin position="17"/>
        <end position="66"/>
    </location>
</feature>
<dbReference type="InterPro" id="IPR008984">
    <property type="entry name" value="SMAD_FHA_dom_sf"/>
</dbReference>
<feature type="compositionally biased region" description="Pro residues" evidence="9">
    <location>
        <begin position="357"/>
        <end position="370"/>
    </location>
</feature>
<keyword evidence="8 10" id="KW-0472">Membrane</keyword>
<evidence type="ECO:0000259" key="11">
    <source>
        <dbReference type="PROSITE" id="PS50006"/>
    </source>
</evidence>
<evidence type="ECO:0000259" key="12">
    <source>
        <dbReference type="PROSITE" id="PS50893"/>
    </source>
</evidence>
<dbReference type="Pfam" id="PF00498">
    <property type="entry name" value="FHA"/>
    <property type="match status" value="1"/>
</dbReference>
<dbReference type="PROSITE" id="PS50893">
    <property type="entry name" value="ABC_TRANSPORTER_2"/>
    <property type="match status" value="1"/>
</dbReference>
<dbReference type="InterPro" id="IPR003593">
    <property type="entry name" value="AAA+_ATPase"/>
</dbReference>
<dbReference type="PROSITE" id="PS50006">
    <property type="entry name" value="FHA_DOMAIN"/>
    <property type="match status" value="1"/>
</dbReference>
<comment type="caution">
    <text evidence="13">The sequence shown here is derived from an EMBL/GenBank/DDBJ whole genome shotgun (WGS) entry which is preliminary data.</text>
</comment>
<evidence type="ECO:0000256" key="2">
    <source>
        <dbReference type="ARBA" id="ARBA00022448"/>
    </source>
</evidence>
<reference evidence="13 14" key="1">
    <citation type="submission" date="2016-10" db="EMBL/GenBank/DDBJ databases">
        <title>Evaluation of Human, Veterinary and Environmental Mycobacterium chelonae Isolates by Core Genome Phylogenomic Analysis, Targeted Gene Comparison, and Anti-microbial Susceptibility Patterns: A Tale of Mistaken Identities.</title>
        <authorList>
            <person name="Fogelson S.B."/>
            <person name="Camus A.C."/>
            <person name="Lorenz W."/>
            <person name="Vasireddy R."/>
            <person name="Vasireddy S."/>
            <person name="Smith T."/>
            <person name="Brown-Elliott B.A."/>
            <person name="Wallace R.J.Jr."/>
            <person name="Hasan N.A."/>
            <person name="Reischl U."/>
            <person name="Sanchez S."/>
        </authorList>
    </citation>
    <scope>NUCLEOTIDE SEQUENCE [LARGE SCALE GENOMIC DNA]</scope>
    <source>
        <strain evidence="13 14">1559</strain>
    </source>
</reference>
<dbReference type="InterPro" id="IPR027417">
    <property type="entry name" value="P-loop_NTPase"/>
</dbReference>
<sequence>MRAVVPPRPAVPPVNAITIGRSTTNTFVVDDPVASRVHAFLVPTSAGLELRDNSSGNGTYVNGHRITAEILRQGDVITIGNTDLIARGNTLEYHTTAPDFRGVTGYGITLDIDGKTLLHGISFTAKPGTLTAVIGPSGAGKSTLSKLVAGLYTPTAGRVSFEGHDIHREYASLRTRIGMVPQDDVVHRLLTIEQALTYAAQLRLPDDLTDADRSQVIEQVLEELELTKHRHTRIDKLSGGQRKRASVAMELLTSPSLLILDEPTSGLDPALDRQVMMLLRKLADAGRVVLVVTHNTAHLDVCDQVLLLAPGGKTAFANAPAHIGRELGTTNWADIFARASADPDGVHHDYLRRHPHPPTPPMPPAGGPPPHPERPPSNFYRQLWTVARRQAHLIAADRGYLAVLVGIPFLLGFVALALPGDRGLGIADPKDPSEAITVLAVMSLIAVFMGTALTVRDLVGERPIFQREQAVGLSASVYLGAKLGIYGAIAAAQAAVLTIMFVIFKGGPTRGAAALGSPTFELYVTVAATAIVSAVLGLALSAIAKSENQVLQMIVGVLIASVVFSGGLIPVTGRAVMEQIAGLLPGRWGFAASASTADLRALSQFAKDDVLWTHSAGWWFLDMLMLVTIGLLLTGFVRWKLRLPTTGTSSEQPDPAVIVGVAVALAVGAAVLLCGIIVGTRSHTDRPTDGVRPAVTTPAVTPVT</sequence>
<dbReference type="STRING" id="948102.BKG76_16605"/>
<dbReference type="GO" id="GO:0140359">
    <property type="term" value="F:ABC-type transporter activity"/>
    <property type="evidence" value="ECO:0007669"/>
    <property type="project" value="InterPro"/>
</dbReference>
<dbReference type="InterPro" id="IPR000253">
    <property type="entry name" value="FHA_dom"/>
</dbReference>